<organism evidence="1 2">
    <name type="scientific">Chitinophaga costaii</name>
    <dbReference type="NCBI Taxonomy" id="1335309"/>
    <lineage>
        <taxon>Bacteria</taxon>
        <taxon>Pseudomonadati</taxon>
        <taxon>Bacteroidota</taxon>
        <taxon>Chitinophagia</taxon>
        <taxon>Chitinophagales</taxon>
        <taxon>Chitinophagaceae</taxon>
        <taxon>Chitinophaga</taxon>
    </lineage>
</organism>
<proteinExistence type="predicted"/>
<evidence type="ECO:0000313" key="1">
    <source>
        <dbReference type="EMBL" id="SCC04100.1"/>
    </source>
</evidence>
<name>A0A1C4BBA3_9BACT</name>
<dbReference type="Gene3D" id="1.10.10.60">
    <property type="entry name" value="Homeodomain-like"/>
    <property type="match status" value="1"/>
</dbReference>
<keyword evidence="2" id="KW-1185">Reference proteome</keyword>
<reference evidence="1 2" key="1">
    <citation type="submission" date="2016-08" db="EMBL/GenBank/DDBJ databases">
        <authorList>
            <person name="Seilhamer J.J."/>
        </authorList>
    </citation>
    <scope>NUCLEOTIDE SEQUENCE [LARGE SCALE GENOMIC DNA]</scope>
    <source>
        <strain evidence="1 2">A37T2</strain>
    </source>
</reference>
<protein>
    <submittedName>
        <fullName evidence="1">Uncharacterized protein</fullName>
    </submittedName>
</protein>
<dbReference type="AlphaFoldDB" id="A0A1C4BBA3"/>
<dbReference type="STRING" id="1335309.GA0116948_10319"/>
<dbReference type="Proteomes" id="UP000242818">
    <property type="component" value="Unassembled WGS sequence"/>
</dbReference>
<sequence>MELIEKAKERISTSDLSLSKIAYKLGFEHLQSFSWLVIAKTQLPSGVKVIMPLNSSSGSLIKSSPELQRALIGFAFE</sequence>
<evidence type="ECO:0000313" key="2">
    <source>
        <dbReference type="Proteomes" id="UP000242818"/>
    </source>
</evidence>
<gene>
    <name evidence="1" type="ORF">GA0116948_10319</name>
</gene>
<dbReference type="EMBL" id="FMAR01000003">
    <property type="protein sequence ID" value="SCC04100.1"/>
    <property type="molecule type" value="Genomic_DNA"/>
</dbReference>
<accession>A0A1C4BBA3</accession>